<dbReference type="PROSITE" id="PS51987">
    <property type="entry name" value="GS_CATALYTIC"/>
    <property type="match status" value="1"/>
</dbReference>
<dbReference type="OrthoDB" id="3364440at2759"/>
<dbReference type="SMART" id="SM01230">
    <property type="entry name" value="Gln-synt_C"/>
    <property type="match status" value="1"/>
</dbReference>
<sequence>MASSGLARATDRGSAVTGEQMNTVIQAIRETPIIDNHAHPLLKLEAIDQHSLLSIVSEAHGDAIKGSVTSLPHQRAVQQLSVVLGCDATWESVQAAIKGRRRDDYTAWVAKCLSGIEAILLDDGLSNAEDAHVCSWHDGFTRSKCRRIVRIETIAAEIISSYCVEPKKSQYTTERAFIEVLKEFDDQIQQSLSDPNVVGFKSVICYRTGLDIPAVADTDSAQLSLASIITSHSLPETRFHRLQHDGLNDLLVHRTAELIGNSPGNLKKPIQFHTGLGDNDITLTKSSPAHLQEFIRTYPTVPIVLLHTGYPHARDAGYLATVYDNVYVDVGEVFPVVARHGQEAAVRQIFELCPWTKIMWSTDGHWFPETYLLAILQSREVLETVICDFVQKGDLSCQAAVQLVQNILFCNASKVYNLGLELPSPKGFDTVETKLQRPKTSSPEKYDLGVWKAFTSTKGEPAFVRISWLDYTSMPRMRMIPFKRFNRLVVENKPLDIGITKAALGLLQHDHIINTATPTGEYRLHPDFSSLRLGPIDGHVNMYGNFHEKNGANVSLCPRTQLIRSLELSAEQNISYLVGFEIEFVLLERTKPGSALSMSEGRYTMLENDGHMWSSSRFYVDKKLPQLLRDIVGQLDQAGIEVEQLHSESAPGQFELILPAKPPLEAVDTLLLVRDTIASLATDAGYKFTLHPKPYRDACGTASHVHMSLSNPYRAGDDKSVYEPFYASILEHLPALMAFTYPNPASYERMVDGAWAGGRWVAWGTQNRETPLRKIEDSHWELKSFDGLANPYLALAALFYVGVYGIADQTQLTLSDCTTDPAGLMPEERRELGITTMLPASLDEALAALADDHIVSGLIGRDVVERYIEVKRAELSLYSSMHAHEFREWITERY</sequence>
<dbReference type="OMA" id="LEGCPRT"/>
<dbReference type="AlphaFoldDB" id="S3C8A3"/>
<dbReference type="Gene3D" id="3.10.20.70">
    <property type="entry name" value="Glutamine synthetase, N-terminal domain"/>
    <property type="match status" value="1"/>
</dbReference>
<dbReference type="Pfam" id="PF04909">
    <property type="entry name" value="Amidohydro_2"/>
    <property type="match status" value="1"/>
</dbReference>
<name>S3C8A3_OPHP1</name>
<dbReference type="SUPFAM" id="SSF55931">
    <property type="entry name" value="Glutamine synthetase/guanido kinase"/>
    <property type="match status" value="1"/>
</dbReference>
<evidence type="ECO:0000313" key="6">
    <source>
        <dbReference type="Proteomes" id="UP000016923"/>
    </source>
</evidence>
<dbReference type="GO" id="GO:0016787">
    <property type="term" value="F:hydrolase activity"/>
    <property type="evidence" value="ECO:0007669"/>
    <property type="project" value="InterPro"/>
</dbReference>
<reference evidence="5 6" key="1">
    <citation type="journal article" date="2013" name="BMC Genomics">
        <title>The genome and transcriptome of the pine saprophyte Ophiostoma piceae, and a comparison with the bark beetle-associated pine pathogen Grosmannia clavigera.</title>
        <authorList>
            <person name="Haridas S."/>
            <person name="Wang Y."/>
            <person name="Lim L."/>
            <person name="Massoumi Alamouti S."/>
            <person name="Jackman S."/>
            <person name="Docking R."/>
            <person name="Robertson G."/>
            <person name="Birol I."/>
            <person name="Bohlmann J."/>
            <person name="Breuil C."/>
        </authorList>
    </citation>
    <scope>NUCLEOTIDE SEQUENCE [LARGE SCALE GENOMIC DNA]</scope>
    <source>
        <strain evidence="5 6">UAMH 11346</strain>
    </source>
</reference>
<dbReference type="VEuPathDB" id="FungiDB:F503_00949"/>
<dbReference type="GO" id="GO:0004356">
    <property type="term" value="F:glutamine synthetase activity"/>
    <property type="evidence" value="ECO:0007669"/>
    <property type="project" value="InterPro"/>
</dbReference>
<dbReference type="eggNOG" id="KOG0683">
    <property type="taxonomic scope" value="Eukaryota"/>
</dbReference>
<keyword evidence="6" id="KW-1185">Reference proteome</keyword>
<dbReference type="GO" id="GO:0006542">
    <property type="term" value="P:glutamine biosynthetic process"/>
    <property type="evidence" value="ECO:0007669"/>
    <property type="project" value="InterPro"/>
</dbReference>
<dbReference type="EMBL" id="KE148149">
    <property type="protein sequence ID" value="EPE08166.1"/>
    <property type="molecule type" value="Genomic_DNA"/>
</dbReference>
<dbReference type="STRING" id="1262450.S3C8A3"/>
<proteinExistence type="inferred from homology"/>
<evidence type="ECO:0000256" key="3">
    <source>
        <dbReference type="RuleBase" id="RU000384"/>
    </source>
</evidence>
<feature type="domain" description="GS catalytic" evidence="4">
    <location>
        <begin position="558"/>
        <end position="894"/>
    </location>
</feature>
<evidence type="ECO:0000259" key="4">
    <source>
        <dbReference type="PROSITE" id="PS51987"/>
    </source>
</evidence>
<protein>
    <recommendedName>
        <fullName evidence="1">Glutamine synthetase</fullName>
    </recommendedName>
</protein>
<dbReference type="Gene3D" id="3.30.590.10">
    <property type="entry name" value="Glutamine synthetase/guanido kinase, catalytic domain"/>
    <property type="match status" value="1"/>
</dbReference>
<organism evidence="5 6">
    <name type="scientific">Ophiostoma piceae (strain UAMH 11346)</name>
    <name type="common">Sap stain fungus</name>
    <dbReference type="NCBI Taxonomy" id="1262450"/>
    <lineage>
        <taxon>Eukaryota</taxon>
        <taxon>Fungi</taxon>
        <taxon>Dikarya</taxon>
        <taxon>Ascomycota</taxon>
        <taxon>Pezizomycotina</taxon>
        <taxon>Sordariomycetes</taxon>
        <taxon>Sordariomycetidae</taxon>
        <taxon>Ophiostomatales</taxon>
        <taxon>Ophiostomataceae</taxon>
        <taxon>Ophiostoma</taxon>
    </lineage>
</organism>
<dbReference type="InterPro" id="IPR006680">
    <property type="entry name" value="Amidohydro-rel"/>
</dbReference>
<dbReference type="InterPro" id="IPR014746">
    <property type="entry name" value="Gln_synth/guanido_kin_cat_dom"/>
</dbReference>
<evidence type="ECO:0000256" key="2">
    <source>
        <dbReference type="PROSITE-ProRule" id="PRU01331"/>
    </source>
</evidence>
<dbReference type="InterPro" id="IPR008146">
    <property type="entry name" value="Gln_synth_cat_dom"/>
</dbReference>
<dbReference type="HOGENOM" id="CLU_017290_6_3_1"/>
<evidence type="ECO:0000313" key="5">
    <source>
        <dbReference type="EMBL" id="EPE08166.1"/>
    </source>
</evidence>
<dbReference type="Gene3D" id="3.20.20.140">
    <property type="entry name" value="Metal-dependent hydrolases"/>
    <property type="match status" value="1"/>
</dbReference>
<comment type="similarity">
    <text evidence="2 3">Belongs to the glutamine synthetase family.</text>
</comment>
<dbReference type="SUPFAM" id="SSF51556">
    <property type="entry name" value="Metallo-dependent hydrolases"/>
    <property type="match status" value="1"/>
</dbReference>
<dbReference type="InterPro" id="IPR032466">
    <property type="entry name" value="Metal_Hydrolase"/>
</dbReference>
<accession>S3C8A3</accession>
<dbReference type="InterPro" id="IPR036651">
    <property type="entry name" value="Gln_synt_N_sf"/>
</dbReference>
<dbReference type="PANTHER" id="PTHR43383:SF2">
    <property type="entry name" value="AMIDOHYDROLASE 2 FAMILY PROTEIN"/>
    <property type="match status" value="1"/>
</dbReference>
<gene>
    <name evidence="5" type="ORF">F503_00949</name>
</gene>
<dbReference type="Proteomes" id="UP000016923">
    <property type="component" value="Unassembled WGS sequence"/>
</dbReference>
<dbReference type="PANTHER" id="PTHR43383">
    <property type="entry name" value="NODULIN 6"/>
    <property type="match status" value="1"/>
</dbReference>
<evidence type="ECO:0000256" key="1">
    <source>
        <dbReference type="ARBA" id="ARBA00021364"/>
    </source>
</evidence>
<dbReference type="Pfam" id="PF00120">
    <property type="entry name" value="Gln-synt_C"/>
    <property type="match status" value="1"/>
</dbReference>